<feature type="transmembrane region" description="Helical" evidence="7">
    <location>
        <begin position="243"/>
        <end position="261"/>
    </location>
</feature>
<dbReference type="OrthoDB" id="5430053at2"/>
<evidence type="ECO:0000256" key="4">
    <source>
        <dbReference type="ARBA" id="ARBA00022989"/>
    </source>
</evidence>
<dbReference type="InterPro" id="IPR037185">
    <property type="entry name" value="EmrE-like"/>
</dbReference>
<name>A0A2A9ER56_9MICO</name>
<feature type="transmembrane region" description="Helical" evidence="7">
    <location>
        <begin position="124"/>
        <end position="143"/>
    </location>
</feature>
<dbReference type="PANTHER" id="PTHR32322:SF2">
    <property type="entry name" value="EAMA DOMAIN-CONTAINING PROTEIN"/>
    <property type="match status" value="1"/>
</dbReference>
<dbReference type="AlphaFoldDB" id="A0A2A9ER56"/>
<sequence length="331" mass="33353">MSRSPGRSSALALTATTALAPAVWGSTYLVTTELLPPGHPLWLGVIRALPAGLVILALTRRLPHGGWWWRAAVLGTMNIGAFFALLFVAAYRLPGGVAATLGGASPLLVAGLGALVLGERPTRARLGFGVLGLVGVALMVLRADAALDAVGVAAGLAGTVSMAAGIVLTKRWGRPVGPVTFTAWQLTAGGLVLLPLALAAEGAPPPVDAPALAGYGWLALVGTLGGYLLWFRGLGSLPVSATSFLGLVSPGVATLLGWLVLDQDLTGLQATGFALAMAAVVGAQPISSRRSAETAPPPESLGTTSERPRATGTHPETTVSPPAVAVTGTRA</sequence>
<keyword evidence="5 7" id="KW-0472">Membrane</keyword>
<dbReference type="SUPFAM" id="SSF103481">
    <property type="entry name" value="Multidrug resistance efflux transporter EmrE"/>
    <property type="match status" value="2"/>
</dbReference>
<feature type="transmembrane region" description="Helical" evidence="7">
    <location>
        <begin position="41"/>
        <end position="59"/>
    </location>
</feature>
<organism evidence="9 10">
    <name type="scientific">Georgenia soli</name>
    <dbReference type="NCBI Taxonomy" id="638953"/>
    <lineage>
        <taxon>Bacteria</taxon>
        <taxon>Bacillati</taxon>
        <taxon>Actinomycetota</taxon>
        <taxon>Actinomycetes</taxon>
        <taxon>Micrococcales</taxon>
        <taxon>Bogoriellaceae</taxon>
        <taxon>Georgenia</taxon>
    </lineage>
</organism>
<evidence type="ECO:0000259" key="8">
    <source>
        <dbReference type="Pfam" id="PF00892"/>
    </source>
</evidence>
<feature type="region of interest" description="Disordered" evidence="6">
    <location>
        <begin position="287"/>
        <end position="331"/>
    </location>
</feature>
<dbReference type="GO" id="GO:0016020">
    <property type="term" value="C:membrane"/>
    <property type="evidence" value="ECO:0007669"/>
    <property type="project" value="UniProtKB-SubCell"/>
</dbReference>
<feature type="transmembrane region" description="Helical" evidence="7">
    <location>
        <begin position="149"/>
        <end position="169"/>
    </location>
</feature>
<dbReference type="InterPro" id="IPR000620">
    <property type="entry name" value="EamA_dom"/>
</dbReference>
<feature type="transmembrane region" description="Helical" evidence="7">
    <location>
        <begin position="181"/>
        <end position="200"/>
    </location>
</feature>
<protein>
    <submittedName>
        <fullName evidence="9">Putative blue pigment (Indigoidine) exporter</fullName>
    </submittedName>
</protein>
<keyword evidence="4 7" id="KW-1133">Transmembrane helix</keyword>
<proteinExistence type="inferred from homology"/>
<evidence type="ECO:0000256" key="1">
    <source>
        <dbReference type="ARBA" id="ARBA00004141"/>
    </source>
</evidence>
<accession>A0A2A9ER56</accession>
<dbReference type="Pfam" id="PF00892">
    <property type="entry name" value="EamA"/>
    <property type="match status" value="2"/>
</dbReference>
<feature type="transmembrane region" description="Helical" evidence="7">
    <location>
        <begin position="212"/>
        <end position="231"/>
    </location>
</feature>
<feature type="domain" description="EamA" evidence="8">
    <location>
        <begin position="18"/>
        <end position="140"/>
    </location>
</feature>
<dbReference type="PANTHER" id="PTHR32322">
    <property type="entry name" value="INNER MEMBRANE TRANSPORTER"/>
    <property type="match status" value="1"/>
</dbReference>
<evidence type="ECO:0000313" key="9">
    <source>
        <dbReference type="EMBL" id="PFG41011.1"/>
    </source>
</evidence>
<evidence type="ECO:0000256" key="7">
    <source>
        <dbReference type="SAM" id="Phobius"/>
    </source>
</evidence>
<gene>
    <name evidence="9" type="ORF">ATJ97_3556</name>
</gene>
<evidence type="ECO:0000313" key="10">
    <source>
        <dbReference type="Proteomes" id="UP000222106"/>
    </source>
</evidence>
<dbReference type="Gene3D" id="1.10.3730.20">
    <property type="match status" value="1"/>
</dbReference>
<evidence type="ECO:0000256" key="5">
    <source>
        <dbReference type="ARBA" id="ARBA00023136"/>
    </source>
</evidence>
<feature type="transmembrane region" description="Helical" evidence="7">
    <location>
        <begin position="97"/>
        <end position="117"/>
    </location>
</feature>
<evidence type="ECO:0000256" key="3">
    <source>
        <dbReference type="ARBA" id="ARBA00022692"/>
    </source>
</evidence>
<reference evidence="9 10" key="1">
    <citation type="submission" date="2017-10" db="EMBL/GenBank/DDBJ databases">
        <title>Sequencing the genomes of 1000 actinobacteria strains.</title>
        <authorList>
            <person name="Klenk H.-P."/>
        </authorList>
    </citation>
    <scope>NUCLEOTIDE SEQUENCE [LARGE SCALE GENOMIC DNA]</scope>
    <source>
        <strain evidence="9 10">DSM 21838</strain>
    </source>
</reference>
<feature type="transmembrane region" description="Helical" evidence="7">
    <location>
        <begin position="71"/>
        <end position="91"/>
    </location>
</feature>
<evidence type="ECO:0000256" key="6">
    <source>
        <dbReference type="SAM" id="MobiDB-lite"/>
    </source>
</evidence>
<comment type="subcellular location">
    <subcellularLocation>
        <location evidence="1">Membrane</location>
        <topology evidence="1">Multi-pass membrane protein</topology>
    </subcellularLocation>
</comment>
<dbReference type="RefSeq" id="WP_098484830.1">
    <property type="nucleotide sequence ID" value="NZ_PDJI01000004.1"/>
</dbReference>
<dbReference type="EMBL" id="PDJI01000004">
    <property type="protein sequence ID" value="PFG41011.1"/>
    <property type="molecule type" value="Genomic_DNA"/>
</dbReference>
<comment type="similarity">
    <text evidence="2">Belongs to the EamA transporter family.</text>
</comment>
<comment type="caution">
    <text evidence="9">The sequence shown here is derived from an EMBL/GenBank/DDBJ whole genome shotgun (WGS) entry which is preliminary data.</text>
</comment>
<keyword evidence="3 7" id="KW-0812">Transmembrane</keyword>
<dbReference type="Proteomes" id="UP000222106">
    <property type="component" value="Unassembled WGS sequence"/>
</dbReference>
<feature type="transmembrane region" description="Helical" evidence="7">
    <location>
        <begin position="267"/>
        <end position="286"/>
    </location>
</feature>
<feature type="domain" description="EamA" evidence="8">
    <location>
        <begin position="151"/>
        <end position="281"/>
    </location>
</feature>
<dbReference type="InterPro" id="IPR050638">
    <property type="entry name" value="AA-Vitamin_Transporters"/>
</dbReference>
<keyword evidence="10" id="KW-1185">Reference proteome</keyword>
<evidence type="ECO:0000256" key="2">
    <source>
        <dbReference type="ARBA" id="ARBA00007362"/>
    </source>
</evidence>